<dbReference type="GO" id="GO:0046872">
    <property type="term" value="F:metal ion binding"/>
    <property type="evidence" value="ECO:0007669"/>
    <property type="project" value="UniProtKB-KW"/>
</dbReference>
<dbReference type="EC" id="2.7.7.49" evidence="1"/>
<dbReference type="STRING" id="756272.Plabr_2331"/>
<evidence type="ECO:0000259" key="11">
    <source>
        <dbReference type="PROSITE" id="PS50878"/>
    </source>
</evidence>
<reference evidence="13" key="1">
    <citation type="submission" date="2011-02" db="EMBL/GenBank/DDBJ databases">
        <title>The complete genome of Planctomyces brasiliensis DSM 5305.</title>
        <authorList>
            <person name="Lucas S."/>
            <person name="Copeland A."/>
            <person name="Lapidus A."/>
            <person name="Bruce D."/>
            <person name="Goodwin L."/>
            <person name="Pitluck S."/>
            <person name="Kyrpides N."/>
            <person name="Mavromatis K."/>
            <person name="Pagani I."/>
            <person name="Ivanova N."/>
            <person name="Ovchinnikova G."/>
            <person name="Lu M."/>
            <person name="Detter J.C."/>
            <person name="Han C."/>
            <person name="Land M."/>
            <person name="Hauser L."/>
            <person name="Markowitz V."/>
            <person name="Cheng J.-F."/>
            <person name="Hugenholtz P."/>
            <person name="Woyke T."/>
            <person name="Wu D."/>
            <person name="Tindall B."/>
            <person name="Pomrenke H.G."/>
            <person name="Brambilla E."/>
            <person name="Klenk H.-P."/>
            <person name="Eisen J.A."/>
        </authorList>
    </citation>
    <scope>NUCLEOTIDE SEQUENCE [LARGE SCALE GENOMIC DNA]</scope>
    <source>
        <strain evidence="13">ATCC 49424 / DSM 5305 / JCM 21570 / NBRC 103401 / IFAM 1448</strain>
    </source>
</reference>
<accession>F0SM08</accession>
<dbReference type="InterPro" id="IPR000123">
    <property type="entry name" value="Reverse_transcriptase_msDNA"/>
</dbReference>
<dbReference type="AlphaFoldDB" id="F0SM08"/>
<evidence type="ECO:0000256" key="10">
    <source>
        <dbReference type="SAM" id="MobiDB-lite"/>
    </source>
</evidence>
<keyword evidence="5" id="KW-0460">Magnesium</keyword>
<evidence type="ECO:0000256" key="7">
    <source>
        <dbReference type="ARBA" id="ARBA00023118"/>
    </source>
</evidence>
<evidence type="ECO:0000256" key="1">
    <source>
        <dbReference type="ARBA" id="ARBA00012493"/>
    </source>
</evidence>
<dbReference type="InterPro" id="IPR051083">
    <property type="entry name" value="GrpII_Intron_Splice-Mob/Def"/>
</dbReference>
<dbReference type="InterPro" id="IPR043502">
    <property type="entry name" value="DNA/RNA_pol_sf"/>
</dbReference>
<proteinExistence type="inferred from homology"/>
<keyword evidence="4" id="KW-0479">Metal-binding</keyword>
<evidence type="ECO:0000256" key="4">
    <source>
        <dbReference type="ARBA" id="ARBA00022723"/>
    </source>
</evidence>
<dbReference type="CDD" id="cd03487">
    <property type="entry name" value="RT_Bac_retron_II"/>
    <property type="match status" value="1"/>
</dbReference>
<evidence type="ECO:0000256" key="8">
    <source>
        <dbReference type="ARBA" id="ARBA00034120"/>
    </source>
</evidence>
<dbReference type="PROSITE" id="PS50878">
    <property type="entry name" value="RT_POL"/>
    <property type="match status" value="1"/>
</dbReference>
<evidence type="ECO:0000256" key="2">
    <source>
        <dbReference type="ARBA" id="ARBA00022679"/>
    </source>
</evidence>
<keyword evidence="3 12" id="KW-0548">Nucleotidyltransferase</keyword>
<dbReference type="GO" id="GO:0003964">
    <property type="term" value="F:RNA-directed DNA polymerase activity"/>
    <property type="evidence" value="ECO:0007669"/>
    <property type="project" value="UniProtKB-KW"/>
</dbReference>
<evidence type="ECO:0000313" key="12">
    <source>
        <dbReference type="EMBL" id="ADY59933.1"/>
    </source>
</evidence>
<gene>
    <name evidence="12" type="ordered locus">Plabr_2331</name>
</gene>
<sequence>MWRLFSSLWRLFTGHSGRQAKNPYATFGTTDESTANETFDDAMVSPPEPPRHQRKPKADQRYPRLTKFRYQPGRVSDREHAPQIVTGTPYRYANPFVVSPGMFLDMSNDLRSERLDRWELPQLKTPQDLADWLQLPLGKIAWLTDRFTEANRPVDASKSHYHYCWKQKKSGGYRLIEAPLPLLRQVQEQILDEILASVPVHAAAHGFCSGRSVVTNARPHVGQQLVIKMDLDNFYTRVRYARVVALFRSLGYSREVALWLARLTTSAVPSNLPFPGGEPKQLRLFLARHLPQGAPTSPAIANLVAYNLDVRLAGLARSFQVQYTRYADDLTFSGGEDLQYCSRVFLPLVSQIVRDERFQMHATKRKFLLPSCRQQVTGVVVNEKTNISRKEFDRLKATLYNCVKTGPAAQNHNAHADFQAHLRGRIAYVQQLNPARGAKLLDLYQQIRW</sequence>
<protein>
    <recommendedName>
        <fullName evidence="1">RNA-directed DNA polymerase</fullName>
        <ecNumber evidence="1">2.7.7.49</ecNumber>
    </recommendedName>
</protein>
<evidence type="ECO:0000256" key="9">
    <source>
        <dbReference type="ARBA" id="ARBA00048173"/>
    </source>
</evidence>
<dbReference type="PANTHER" id="PTHR34047:SF7">
    <property type="entry name" value="RNA-DIRECTED DNA POLYMERASE"/>
    <property type="match status" value="1"/>
</dbReference>
<dbReference type="SUPFAM" id="SSF56672">
    <property type="entry name" value="DNA/RNA polymerases"/>
    <property type="match status" value="1"/>
</dbReference>
<dbReference type="HOGENOM" id="CLU_028398_5_1_0"/>
<evidence type="ECO:0000256" key="5">
    <source>
        <dbReference type="ARBA" id="ARBA00022842"/>
    </source>
</evidence>
<keyword evidence="7" id="KW-0051">Antiviral defense</keyword>
<dbReference type="GO" id="GO:0003723">
    <property type="term" value="F:RNA binding"/>
    <property type="evidence" value="ECO:0007669"/>
    <property type="project" value="InterPro"/>
</dbReference>
<evidence type="ECO:0000256" key="6">
    <source>
        <dbReference type="ARBA" id="ARBA00022918"/>
    </source>
</evidence>
<dbReference type="GO" id="GO:0051607">
    <property type="term" value="P:defense response to virus"/>
    <property type="evidence" value="ECO:0007669"/>
    <property type="project" value="UniProtKB-KW"/>
</dbReference>
<feature type="domain" description="Reverse transcriptase" evidence="11">
    <location>
        <begin position="145"/>
        <end position="381"/>
    </location>
</feature>
<comment type="similarity">
    <text evidence="8">Belongs to the bacterial reverse transcriptase family.</text>
</comment>
<dbReference type="KEGG" id="pbs:Plabr_2331"/>
<dbReference type="InterPro" id="IPR000477">
    <property type="entry name" value="RT_dom"/>
</dbReference>
<dbReference type="Pfam" id="PF00078">
    <property type="entry name" value="RVT_1"/>
    <property type="match status" value="1"/>
</dbReference>
<dbReference type="PRINTS" id="PR00866">
    <property type="entry name" value="RNADNAPOLMS"/>
</dbReference>
<keyword evidence="6 12" id="KW-0695">RNA-directed DNA polymerase</keyword>
<dbReference type="PANTHER" id="PTHR34047">
    <property type="entry name" value="NUCLEAR INTRON MATURASE 1, MITOCHONDRIAL-RELATED"/>
    <property type="match status" value="1"/>
</dbReference>
<dbReference type="RefSeq" id="WP_013628657.1">
    <property type="nucleotide sequence ID" value="NC_015174.1"/>
</dbReference>
<dbReference type="EMBL" id="CP002546">
    <property type="protein sequence ID" value="ADY59933.1"/>
    <property type="molecule type" value="Genomic_DNA"/>
</dbReference>
<feature type="region of interest" description="Disordered" evidence="10">
    <location>
        <begin position="39"/>
        <end position="61"/>
    </location>
</feature>
<keyword evidence="2 12" id="KW-0808">Transferase</keyword>
<organism evidence="12 13">
    <name type="scientific">Rubinisphaera brasiliensis (strain ATCC 49424 / DSM 5305 / JCM 21570 / IAM 15109 / NBRC 103401 / IFAM 1448)</name>
    <name type="common">Planctomyces brasiliensis</name>
    <dbReference type="NCBI Taxonomy" id="756272"/>
    <lineage>
        <taxon>Bacteria</taxon>
        <taxon>Pseudomonadati</taxon>
        <taxon>Planctomycetota</taxon>
        <taxon>Planctomycetia</taxon>
        <taxon>Planctomycetales</taxon>
        <taxon>Planctomycetaceae</taxon>
        <taxon>Rubinisphaera</taxon>
    </lineage>
</organism>
<dbReference type="Proteomes" id="UP000006860">
    <property type="component" value="Chromosome"/>
</dbReference>
<dbReference type="eggNOG" id="COG3344">
    <property type="taxonomic scope" value="Bacteria"/>
</dbReference>
<keyword evidence="13" id="KW-1185">Reference proteome</keyword>
<name>F0SM08_RUBBR</name>
<evidence type="ECO:0000313" key="13">
    <source>
        <dbReference type="Proteomes" id="UP000006860"/>
    </source>
</evidence>
<comment type="catalytic activity">
    <reaction evidence="9">
        <text>DNA(n) + a 2'-deoxyribonucleoside 5'-triphosphate = DNA(n+1) + diphosphate</text>
        <dbReference type="Rhea" id="RHEA:22508"/>
        <dbReference type="Rhea" id="RHEA-COMP:17339"/>
        <dbReference type="Rhea" id="RHEA-COMP:17340"/>
        <dbReference type="ChEBI" id="CHEBI:33019"/>
        <dbReference type="ChEBI" id="CHEBI:61560"/>
        <dbReference type="ChEBI" id="CHEBI:173112"/>
        <dbReference type="EC" id="2.7.7.49"/>
    </reaction>
</comment>
<evidence type="ECO:0000256" key="3">
    <source>
        <dbReference type="ARBA" id="ARBA00022695"/>
    </source>
</evidence>